<dbReference type="Gene3D" id="3.30.360.10">
    <property type="entry name" value="Dihydrodipicolinate Reductase, domain 2"/>
    <property type="match status" value="1"/>
</dbReference>
<sequence>MVIKVGIISLSSVTTNVSASPGDSWAASAHLPYLLASPHYEIVALCNSSVESAQLAAQRYNLPSSVKAYGSPEDLAKDPDVDLVVCSVRVDRHHQLMMPVIQAGKDVYVEWPLASNLTQAIEMYTAAQKSGSKTIVGLQARSSPFVQRVKHLVANKAIGELLSSTLEFTVGWAGDVEPPAADYFAKKESGGNFLTIPFGHTADPVFHALGGLQEVSALLTTRWPETKFLHADGSFDRMIKRETPDHVMLHGILRNNGAPISMAVRNGQGFKDSPNLVWRIFGSKGEIRLTSAAMLSLGLGGEKIEVFDHEKDSVDVVGVEYAEEVKDLAPFAKNIGMLYEGFVKGWGVEEGFVDFEQAVAMHTIIDRMEKSSEGKKYEKIMG</sequence>
<organism evidence="3 4">
    <name type="scientific">Alternaria panax</name>
    <dbReference type="NCBI Taxonomy" id="48097"/>
    <lineage>
        <taxon>Eukaryota</taxon>
        <taxon>Fungi</taxon>
        <taxon>Dikarya</taxon>
        <taxon>Ascomycota</taxon>
        <taxon>Pezizomycotina</taxon>
        <taxon>Dothideomycetes</taxon>
        <taxon>Pleosporomycetidae</taxon>
        <taxon>Pleosporales</taxon>
        <taxon>Pleosporineae</taxon>
        <taxon>Pleosporaceae</taxon>
        <taxon>Alternaria</taxon>
        <taxon>Alternaria sect. Panax</taxon>
    </lineage>
</organism>
<protein>
    <recommendedName>
        <fullName evidence="5">Oxidoreductase</fullName>
    </recommendedName>
</protein>
<dbReference type="Proteomes" id="UP001199106">
    <property type="component" value="Unassembled WGS sequence"/>
</dbReference>
<dbReference type="AlphaFoldDB" id="A0AAD4IDY3"/>
<dbReference type="InterPro" id="IPR000683">
    <property type="entry name" value="Gfo/Idh/MocA-like_OxRdtase_N"/>
</dbReference>
<evidence type="ECO:0000313" key="4">
    <source>
        <dbReference type="Proteomes" id="UP001199106"/>
    </source>
</evidence>
<feature type="domain" description="Gal80p-like C-terminal" evidence="2">
    <location>
        <begin position="144"/>
        <end position="291"/>
    </location>
</feature>
<comment type="caution">
    <text evidence="3">The sequence shown here is derived from an EMBL/GenBank/DDBJ whole genome shotgun (WGS) entry which is preliminary data.</text>
</comment>
<evidence type="ECO:0008006" key="5">
    <source>
        <dbReference type="Google" id="ProtNLM"/>
    </source>
</evidence>
<dbReference type="InterPro" id="IPR051317">
    <property type="entry name" value="Gfo/Idh/MocA_oxidoreduct"/>
</dbReference>
<evidence type="ECO:0000259" key="2">
    <source>
        <dbReference type="Pfam" id="PF22685"/>
    </source>
</evidence>
<gene>
    <name evidence="3" type="ORF">G6011_11546</name>
</gene>
<accession>A0AAD4IDY3</accession>
<dbReference type="InterPro" id="IPR036291">
    <property type="entry name" value="NAD(P)-bd_dom_sf"/>
</dbReference>
<dbReference type="PANTHER" id="PTHR43708:SF1">
    <property type="entry name" value="GALACTOSE_LACTOSE METABOLISM REGULATORY PROTEIN GAL80"/>
    <property type="match status" value="1"/>
</dbReference>
<name>A0AAD4IDY3_9PLEO</name>
<dbReference type="Pfam" id="PF01408">
    <property type="entry name" value="GFO_IDH_MocA"/>
    <property type="match status" value="1"/>
</dbReference>
<dbReference type="SUPFAM" id="SSF51735">
    <property type="entry name" value="NAD(P)-binding Rossmann-fold domains"/>
    <property type="match status" value="1"/>
</dbReference>
<feature type="domain" description="Gfo/Idh/MocA-like oxidoreductase N-terminal" evidence="1">
    <location>
        <begin position="25"/>
        <end position="137"/>
    </location>
</feature>
<dbReference type="PANTHER" id="PTHR43708">
    <property type="entry name" value="CONSERVED EXPRESSED OXIDOREDUCTASE (EUROFUNG)"/>
    <property type="match status" value="1"/>
</dbReference>
<dbReference type="Pfam" id="PF22685">
    <property type="entry name" value="Gal80p_C-like"/>
    <property type="match status" value="1"/>
</dbReference>
<dbReference type="Gene3D" id="3.40.50.720">
    <property type="entry name" value="NAD(P)-binding Rossmann-like Domain"/>
    <property type="match status" value="1"/>
</dbReference>
<keyword evidence="4" id="KW-1185">Reference proteome</keyword>
<dbReference type="SUPFAM" id="SSF55347">
    <property type="entry name" value="Glyceraldehyde-3-phosphate dehydrogenase-like, C-terminal domain"/>
    <property type="match status" value="1"/>
</dbReference>
<reference evidence="3" key="1">
    <citation type="submission" date="2021-07" db="EMBL/GenBank/DDBJ databases">
        <title>Genome Resource of American Ginseng Black Spot Pathogen Alternaria panax.</title>
        <authorList>
            <person name="Qiu C."/>
            <person name="Wang W."/>
            <person name="Liu Z."/>
        </authorList>
    </citation>
    <scope>NUCLEOTIDE SEQUENCE</scope>
    <source>
        <strain evidence="3">BNCC115425</strain>
    </source>
</reference>
<dbReference type="EMBL" id="JAANER010000003">
    <property type="protein sequence ID" value="KAG9192812.1"/>
    <property type="molecule type" value="Genomic_DNA"/>
</dbReference>
<dbReference type="GO" id="GO:0000166">
    <property type="term" value="F:nucleotide binding"/>
    <property type="evidence" value="ECO:0007669"/>
    <property type="project" value="InterPro"/>
</dbReference>
<dbReference type="InterPro" id="IPR055080">
    <property type="entry name" value="Gal80p-like_C"/>
</dbReference>
<evidence type="ECO:0000259" key="1">
    <source>
        <dbReference type="Pfam" id="PF01408"/>
    </source>
</evidence>
<proteinExistence type="predicted"/>
<evidence type="ECO:0000313" key="3">
    <source>
        <dbReference type="EMBL" id="KAG9192812.1"/>
    </source>
</evidence>